<protein>
    <submittedName>
        <fullName evidence="4">NADH:flavin oxidoreductase/NADH oxidase family protein</fullName>
    </submittedName>
</protein>
<evidence type="ECO:0000256" key="1">
    <source>
        <dbReference type="ARBA" id="ARBA00022630"/>
    </source>
</evidence>
<feature type="domain" description="NADH:flavin oxidoreductase/NADH oxidase N-terminal" evidence="3">
    <location>
        <begin position="23"/>
        <end position="330"/>
    </location>
</feature>
<dbReference type="CDD" id="cd04733">
    <property type="entry name" value="OYE_like_2_FMN"/>
    <property type="match status" value="1"/>
</dbReference>
<dbReference type="InterPro" id="IPR013785">
    <property type="entry name" value="Aldolase_TIM"/>
</dbReference>
<dbReference type="PANTHER" id="PTHR43656">
    <property type="entry name" value="BINDING OXIDOREDUCTASE, PUTATIVE (AFU_ORTHOLOGUE AFUA_2G08260)-RELATED"/>
    <property type="match status" value="1"/>
</dbReference>
<dbReference type="Pfam" id="PF00724">
    <property type="entry name" value="Oxidored_FMN"/>
    <property type="match status" value="1"/>
</dbReference>
<gene>
    <name evidence="4" type="ORF">ESZ36_22260</name>
</gene>
<dbReference type="RefSeq" id="WP_146791984.1">
    <property type="nucleotide sequence ID" value="NZ_VOLT01000021.1"/>
</dbReference>
<comment type="caution">
    <text evidence="4">The sequence shown here is derived from an EMBL/GenBank/DDBJ whole genome shotgun (WGS) entry which is preliminary data.</text>
</comment>
<evidence type="ECO:0000256" key="2">
    <source>
        <dbReference type="ARBA" id="ARBA00023002"/>
    </source>
</evidence>
<keyword evidence="1" id="KW-0285">Flavoprotein</keyword>
<name>A0A5C6Q4A8_9GAMM</name>
<sequence length="402" mass="43160">MTKPTRFEHLLNRSLKLPCGAVIKNRLIKSAMSDSLADGEGNATNVQTRLYERWAEGGLGLSIIGEVQVDPRFPEKPGNLVLAPDADLKALRTLASSASINGAHIWPQLGHAGGLSHLPISKPKGPSALSIGSFQCDGMSEIEVSQLPEIYAKAAMIAKDVGFTGVQIHAGHGFLLSQFLSPLFNHRQDKYGGSITARCRIIVEIIDKVRSAVGDSFPIGIKINSTDQLEGGLTQEDALEAIRILDNTSIDLIELSGGSYFPGAKSSSEGASNGPYFIEFAVKARCLTLIPLMVTGGFKTCDQAVKSLECGAVDFVGLARASVINPNIANDWLTGTNNEPDFPKFEAPPSGGITAWYTMLLTAIGTDNDGDFNIGLASAILHYENRDDARCTQWLQKFQINE</sequence>
<dbReference type="GO" id="GO:0016491">
    <property type="term" value="F:oxidoreductase activity"/>
    <property type="evidence" value="ECO:0007669"/>
    <property type="project" value="UniProtKB-KW"/>
</dbReference>
<dbReference type="InterPro" id="IPR001155">
    <property type="entry name" value="OxRdtase_FMN_N"/>
</dbReference>
<reference evidence="4 5" key="1">
    <citation type="submission" date="2019-07" db="EMBL/GenBank/DDBJ databases">
        <title>Genomes of sea-ice associated Colwellia species.</title>
        <authorList>
            <person name="Bowman J.P."/>
        </authorList>
    </citation>
    <scope>NUCLEOTIDE SEQUENCE [LARGE SCALE GENOMIC DNA]</scope>
    <source>
        <strain evidence="4 5">ACAM 459</strain>
    </source>
</reference>
<dbReference type="EMBL" id="VOLT01000021">
    <property type="protein sequence ID" value="TWX63497.1"/>
    <property type="molecule type" value="Genomic_DNA"/>
</dbReference>
<proteinExistence type="predicted"/>
<evidence type="ECO:0000313" key="4">
    <source>
        <dbReference type="EMBL" id="TWX63497.1"/>
    </source>
</evidence>
<dbReference type="Gene3D" id="3.20.20.70">
    <property type="entry name" value="Aldolase class I"/>
    <property type="match status" value="1"/>
</dbReference>
<dbReference type="GO" id="GO:0010181">
    <property type="term" value="F:FMN binding"/>
    <property type="evidence" value="ECO:0007669"/>
    <property type="project" value="InterPro"/>
</dbReference>
<dbReference type="PANTHER" id="PTHR43656:SF2">
    <property type="entry name" value="BINDING OXIDOREDUCTASE, PUTATIVE (AFU_ORTHOLOGUE AFUA_2G08260)-RELATED"/>
    <property type="match status" value="1"/>
</dbReference>
<dbReference type="Proteomes" id="UP000321822">
    <property type="component" value="Unassembled WGS sequence"/>
</dbReference>
<dbReference type="SUPFAM" id="SSF51395">
    <property type="entry name" value="FMN-linked oxidoreductases"/>
    <property type="match status" value="1"/>
</dbReference>
<keyword evidence="2" id="KW-0560">Oxidoreductase</keyword>
<accession>A0A5C6Q4A8</accession>
<evidence type="ECO:0000259" key="3">
    <source>
        <dbReference type="Pfam" id="PF00724"/>
    </source>
</evidence>
<dbReference type="OrthoDB" id="8523426at2"/>
<organism evidence="4 5">
    <name type="scientific">Colwellia demingiae</name>
    <dbReference type="NCBI Taxonomy" id="89401"/>
    <lineage>
        <taxon>Bacteria</taxon>
        <taxon>Pseudomonadati</taxon>
        <taxon>Pseudomonadota</taxon>
        <taxon>Gammaproteobacteria</taxon>
        <taxon>Alteromonadales</taxon>
        <taxon>Colwelliaceae</taxon>
        <taxon>Colwellia</taxon>
    </lineage>
</organism>
<dbReference type="AlphaFoldDB" id="A0A5C6Q4A8"/>
<keyword evidence="5" id="KW-1185">Reference proteome</keyword>
<dbReference type="InterPro" id="IPR051799">
    <property type="entry name" value="NADH_flavin_oxidoreductase"/>
</dbReference>
<evidence type="ECO:0000313" key="5">
    <source>
        <dbReference type="Proteomes" id="UP000321822"/>
    </source>
</evidence>